<sequence>MTDTSKGSTDINTGSWSMCISVTKGCSLSDQGYTGNLPLELEGSSGKQGIGYDRYELFDDMFIRIGDTTSFKYTQDGQPYIVGTVPIVERLKAASRTFSIGDNEILVTMRPHPFDVQSSLPDYQPKGTLRPFSIGVRNTRADDEATGAEKTKEEEGSKCAVL</sequence>
<proteinExistence type="predicted"/>
<protein>
    <submittedName>
        <fullName evidence="2">Uncharacterized protein</fullName>
    </submittedName>
</protein>
<dbReference type="OrthoDB" id="10542383at2759"/>
<accession>A0A1B9IXV6</accession>
<gene>
    <name evidence="2" type="ORF">L486_03046</name>
</gene>
<dbReference type="EMBL" id="KI669460">
    <property type="protein sequence ID" value="OCF60363.1"/>
    <property type="molecule type" value="Genomic_DNA"/>
</dbReference>
<evidence type="ECO:0000313" key="2">
    <source>
        <dbReference type="EMBL" id="OCF60363.1"/>
    </source>
</evidence>
<feature type="compositionally biased region" description="Basic and acidic residues" evidence="1">
    <location>
        <begin position="139"/>
        <end position="162"/>
    </location>
</feature>
<dbReference type="Proteomes" id="UP000092583">
    <property type="component" value="Unassembled WGS sequence"/>
</dbReference>
<organism evidence="2 3">
    <name type="scientific">Kwoniella mangroviensis CBS 10435</name>
    <dbReference type="NCBI Taxonomy" id="1331196"/>
    <lineage>
        <taxon>Eukaryota</taxon>
        <taxon>Fungi</taxon>
        <taxon>Dikarya</taxon>
        <taxon>Basidiomycota</taxon>
        <taxon>Agaricomycotina</taxon>
        <taxon>Tremellomycetes</taxon>
        <taxon>Tremellales</taxon>
        <taxon>Cryptococcaceae</taxon>
        <taxon>Kwoniella</taxon>
    </lineage>
</organism>
<reference evidence="2 3" key="1">
    <citation type="submission" date="2013-07" db="EMBL/GenBank/DDBJ databases">
        <title>The Genome Sequence of Kwoniella mangroviensis CBS10435.</title>
        <authorList>
            <consortium name="The Broad Institute Genome Sequencing Platform"/>
            <person name="Cuomo C."/>
            <person name="Litvintseva A."/>
            <person name="Chen Y."/>
            <person name="Heitman J."/>
            <person name="Sun S."/>
            <person name="Springer D."/>
            <person name="Dromer F."/>
            <person name="Young S.K."/>
            <person name="Zeng Q."/>
            <person name="Gargeya S."/>
            <person name="Fitzgerald M."/>
            <person name="Abouelleil A."/>
            <person name="Alvarado L."/>
            <person name="Berlin A.M."/>
            <person name="Chapman S.B."/>
            <person name="Dewar J."/>
            <person name="Goldberg J."/>
            <person name="Griggs A."/>
            <person name="Gujja S."/>
            <person name="Hansen M."/>
            <person name="Howarth C."/>
            <person name="Imamovic A."/>
            <person name="Larimer J."/>
            <person name="McCowan C."/>
            <person name="Murphy C."/>
            <person name="Pearson M."/>
            <person name="Priest M."/>
            <person name="Roberts A."/>
            <person name="Saif S."/>
            <person name="Shea T."/>
            <person name="Sykes S."/>
            <person name="Wortman J."/>
            <person name="Nusbaum C."/>
            <person name="Birren B."/>
        </authorList>
    </citation>
    <scope>NUCLEOTIDE SEQUENCE [LARGE SCALE GENOMIC DNA]</scope>
    <source>
        <strain evidence="2 3">CBS 10435</strain>
    </source>
</reference>
<evidence type="ECO:0000313" key="3">
    <source>
        <dbReference type="Proteomes" id="UP000092583"/>
    </source>
</evidence>
<name>A0A1B9IXV6_9TREE</name>
<dbReference type="AlphaFoldDB" id="A0A1B9IXV6"/>
<keyword evidence="3" id="KW-1185">Reference proteome</keyword>
<evidence type="ECO:0000256" key="1">
    <source>
        <dbReference type="SAM" id="MobiDB-lite"/>
    </source>
</evidence>
<reference evidence="3" key="2">
    <citation type="submission" date="2013-12" db="EMBL/GenBank/DDBJ databases">
        <title>Evolution of pathogenesis and genome organization in the Tremellales.</title>
        <authorList>
            <person name="Cuomo C."/>
            <person name="Litvintseva A."/>
            <person name="Heitman J."/>
            <person name="Chen Y."/>
            <person name="Sun S."/>
            <person name="Springer D."/>
            <person name="Dromer F."/>
            <person name="Young S."/>
            <person name="Zeng Q."/>
            <person name="Chapman S."/>
            <person name="Gujja S."/>
            <person name="Saif S."/>
            <person name="Birren B."/>
        </authorList>
    </citation>
    <scope>NUCLEOTIDE SEQUENCE [LARGE SCALE GENOMIC DNA]</scope>
    <source>
        <strain evidence="3">CBS 10435</strain>
    </source>
</reference>
<feature type="region of interest" description="Disordered" evidence="1">
    <location>
        <begin position="138"/>
        <end position="162"/>
    </location>
</feature>